<dbReference type="PROSITE" id="PS50885">
    <property type="entry name" value="HAMP"/>
    <property type="match status" value="1"/>
</dbReference>
<dbReference type="InterPro" id="IPR003660">
    <property type="entry name" value="HAMP_dom"/>
</dbReference>
<sequence length="776" mass="85905">MSFRRRLLLIMLGVVIVAQLVTAVATLGAIRRDELIRGGRELAVGLDVTRQLLRERGRQLRDNVAILAADYGFRSAVATRDTATLASVLANHGERAGADMVILTDPRGSIMAGTHLAPGSALPFESLWQQAQQHGQAVGVVLQDGQPFQFVLLPVRAPNLIGWIGMGFVLDDSLAREIGQLTRLSVSFVVGTAAPQHGDEFVSGALAAGEGAGIGELRQGLARGRYLEQSRFEPGSAQLTRATLLVDGADGRVYTVVQRSRSELLAMFYNLGWQMLVIFLLTLVLIAVAVALCVRSMARPLVRLADAARRIGRGERLQDMPVRERGEVGLLARTLAGMQQDLDERERSLLHQTRHDQLTDLANRSCAQQDIEAAVHQGRPFTLLRLAISGFRHINDTFGYDMGDRVLVTLARRLRALPPPLRQAYRIGGDEFLLLLDVAQAEKVWLTGLLDELFRPIDPQGTPIRPTLSLGEVNFPAHGHDTWLLLRRAEIAMAVAHRTHCPHRRYEEGQDEQHQRQLKLVRDLQQAVTDHQLFMVYQPQTAAPTGCLTGFEALMRWQHPELGFIPPDEFISLAEQSGHMTLLSQWMIETVCRQLAEWNTQGHRLRVAINLSARDVVDPTLADRLEQVLLAHDVAADQLTLEVTESAIIQDPVMAVTVLERLRRAGVRIAIDDYGTGYSSLSQLRTLPVRELKIDKSFVLGLEEREEDRIIVRSTIELGHNLGLEVVAEGVETEAARQLLANLGCNYLQGYLISRPLPAQAVPGWIADGAVLERHP</sequence>
<dbReference type="SMART" id="SM00304">
    <property type="entry name" value="HAMP"/>
    <property type="match status" value="1"/>
</dbReference>
<keyword evidence="3" id="KW-0472">Membrane</keyword>
<dbReference type="Pfam" id="PF00563">
    <property type="entry name" value="EAL"/>
    <property type="match status" value="1"/>
</dbReference>
<dbReference type="InterPro" id="IPR001633">
    <property type="entry name" value="EAL_dom"/>
</dbReference>
<dbReference type="EC" id="3.1.4.52" evidence="1"/>
<keyword evidence="3" id="KW-0812">Transmembrane</keyword>
<accession>A0A420X1D9</accession>
<keyword evidence="8" id="KW-1185">Reference proteome</keyword>
<evidence type="ECO:0000256" key="3">
    <source>
        <dbReference type="SAM" id="Phobius"/>
    </source>
</evidence>
<dbReference type="SMART" id="SM00267">
    <property type="entry name" value="GGDEF"/>
    <property type="match status" value="1"/>
</dbReference>
<keyword evidence="2" id="KW-0973">c-di-GMP</keyword>
<dbReference type="PANTHER" id="PTHR33121:SF71">
    <property type="entry name" value="OXYGEN SENSOR PROTEIN DOSP"/>
    <property type="match status" value="1"/>
</dbReference>
<dbReference type="OrthoDB" id="9804951at2"/>
<dbReference type="CDD" id="cd06225">
    <property type="entry name" value="HAMP"/>
    <property type="match status" value="1"/>
</dbReference>
<dbReference type="SUPFAM" id="SSF141868">
    <property type="entry name" value="EAL domain-like"/>
    <property type="match status" value="1"/>
</dbReference>
<reference evidence="7 8" key="1">
    <citation type="submission" date="2018-10" db="EMBL/GenBank/DDBJ databases">
        <title>Genomic Encyclopedia of Type Strains, Phase IV (KMG-IV): sequencing the most valuable type-strain genomes for metagenomic binning, comparative biology and taxonomic classification.</title>
        <authorList>
            <person name="Goeker M."/>
        </authorList>
    </citation>
    <scope>NUCLEOTIDE SEQUENCE [LARGE SCALE GENOMIC DNA]</scope>
    <source>
        <strain evidence="7 8">DSM 23229</strain>
    </source>
</reference>
<dbReference type="GO" id="GO:0016020">
    <property type="term" value="C:membrane"/>
    <property type="evidence" value="ECO:0007669"/>
    <property type="project" value="InterPro"/>
</dbReference>
<dbReference type="PROSITE" id="PS50883">
    <property type="entry name" value="EAL"/>
    <property type="match status" value="1"/>
</dbReference>
<dbReference type="CDD" id="cd01949">
    <property type="entry name" value="GGDEF"/>
    <property type="match status" value="1"/>
</dbReference>
<dbReference type="Gene3D" id="6.10.340.10">
    <property type="match status" value="1"/>
</dbReference>
<protein>
    <recommendedName>
        <fullName evidence="1">cyclic-guanylate-specific phosphodiesterase</fullName>
        <ecNumber evidence="1">3.1.4.52</ecNumber>
    </recommendedName>
</protein>
<dbReference type="Pfam" id="PF00990">
    <property type="entry name" value="GGDEF"/>
    <property type="match status" value="1"/>
</dbReference>
<dbReference type="PANTHER" id="PTHR33121">
    <property type="entry name" value="CYCLIC DI-GMP PHOSPHODIESTERASE PDEF"/>
    <property type="match status" value="1"/>
</dbReference>
<dbReference type="AlphaFoldDB" id="A0A420X1D9"/>
<dbReference type="GO" id="GO:0071111">
    <property type="term" value="F:cyclic-guanylate-specific phosphodiesterase activity"/>
    <property type="evidence" value="ECO:0007669"/>
    <property type="project" value="UniProtKB-EC"/>
</dbReference>
<organism evidence="7 8">
    <name type="scientific">Kushneria sinocarnis</name>
    <dbReference type="NCBI Taxonomy" id="595502"/>
    <lineage>
        <taxon>Bacteria</taxon>
        <taxon>Pseudomonadati</taxon>
        <taxon>Pseudomonadota</taxon>
        <taxon>Gammaproteobacteria</taxon>
        <taxon>Oceanospirillales</taxon>
        <taxon>Halomonadaceae</taxon>
        <taxon>Kushneria</taxon>
    </lineage>
</organism>
<comment type="caution">
    <text evidence="7">The sequence shown here is derived from an EMBL/GenBank/DDBJ whole genome shotgun (WGS) entry which is preliminary data.</text>
</comment>
<evidence type="ECO:0000256" key="2">
    <source>
        <dbReference type="ARBA" id="ARBA00022636"/>
    </source>
</evidence>
<dbReference type="InterPro" id="IPR043128">
    <property type="entry name" value="Rev_trsase/Diguanyl_cyclase"/>
</dbReference>
<dbReference type="InterPro" id="IPR050706">
    <property type="entry name" value="Cyclic-di-GMP_PDE-like"/>
</dbReference>
<evidence type="ECO:0000259" key="6">
    <source>
        <dbReference type="PROSITE" id="PS50887"/>
    </source>
</evidence>
<feature type="domain" description="HAMP" evidence="5">
    <location>
        <begin position="295"/>
        <end position="347"/>
    </location>
</feature>
<dbReference type="CDD" id="cd01948">
    <property type="entry name" value="EAL"/>
    <property type="match status" value="1"/>
</dbReference>
<dbReference type="SMART" id="SM00052">
    <property type="entry name" value="EAL"/>
    <property type="match status" value="1"/>
</dbReference>
<dbReference type="Gene3D" id="3.20.20.450">
    <property type="entry name" value="EAL domain"/>
    <property type="match status" value="1"/>
</dbReference>
<evidence type="ECO:0000313" key="8">
    <source>
        <dbReference type="Proteomes" id="UP000281975"/>
    </source>
</evidence>
<dbReference type="NCBIfam" id="TIGR00254">
    <property type="entry name" value="GGDEF"/>
    <property type="match status" value="1"/>
</dbReference>
<dbReference type="InterPro" id="IPR035919">
    <property type="entry name" value="EAL_sf"/>
</dbReference>
<dbReference type="Gene3D" id="3.30.70.270">
    <property type="match status" value="1"/>
</dbReference>
<dbReference type="GO" id="GO:0007165">
    <property type="term" value="P:signal transduction"/>
    <property type="evidence" value="ECO:0007669"/>
    <property type="project" value="InterPro"/>
</dbReference>
<evidence type="ECO:0000256" key="1">
    <source>
        <dbReference type="ARBA" id="ARBA00012282"/>
    </source>
</evidence>
<proteinExistence type="predicted"/>
<feature type="transmembrane region" description="Helical" evidence="3">
    <location>
        <begin position="271"/>
        <end position="294"/>
    </location>
</feature>
<keyword evidence="3" id="KW-1133">Transmembrane helix</keyword>
<feature type="domain" description="EAL" evidence="4">
    <location>
        <begin position="517"/>
        <end position="770"/>
    </location>
</feature>
<dbReference type="SUPFAM" id="SSF55073">
    <property type="entry name" value="Nucleotide cyclase"/>
    <property type="match status" value="1"/>
</dbReference>
<gene>
    <name evidence="7" type="ORF">C7446_0492</name>
</gene>
<dbReference type="Proteomes" id="UP000281975">
    <property type="component" value="Unassembled WGS sequence"/>
</dbReference>
<evidence type="ECO:0000259" key="4">
    <source>
        <dbReference type="PROSITE" id="PS50883"/>
    </source>
</evidence>
<dbReference type="FunFam" id="3.20.20.450:FF:000001">
    <property type="entry name" value="Cyclic di-GMP phosphodiesterase yahA"/>
    <property type="match status" value="1"/>
</dbReference>
<dbReference type="PROSITE" id="PS50887">
    <property type="entry name" value="GGDEF"/>
    <property type="match status" value="1"/>
</dbReference>
<feature type="domain" description="GGDEF" evidence="6">
    <location>
        <begin position="379"/>
        <end position="511"/>
    </location>
</feature>
<evidence type="ECO:0000313" key="7">
    <source>
        <dbReference type="EMBL" id="RKR07676.1"/>
    </source>
</evidence>
<dbReference type="Pfam" id="PF14827">
    <property type="entry name" value="dCache_3"/>
    <property type="match status" value="1"/>
</dbReference>
<name>A0A420X1D9_9GAMM</name>
<evidence type="ECO:0000259" key="5">
    <source>
        <dbReference type="PROSITE" id="PS50885"/>
    </source>
</evidence>
<dbReference type="EMBL" id="RBIN01000001">
    <property type="protein sequence ID" value="RKR07676.1"/>
    <property type="molecule type" value="Genomic_DNA"/>
</dbReference>
<dbReference type="InterPro" id="IPR029787">
    <property type="entry name" value="Nucleotide_cyclase"/>
</dbReference>
<dbReference type="Pfam" id="PF00672">
    <property type="entry name" value="HAMP"/>
    <property type="match status" value="1"/>
</dbReference>
<dbReference type="RefSeq" id="WP_121170923.1">
    <property type="nucleotide sequence ID" value="NZ_RBIN01000001.1"/>
</dbReference>
<dbReference type="SUPFAM" id="SSF158472">
    <property type="entry name" value="HAMP domain-like"/>
    <property type="match status" value="1"/>
</dbReference>
<dbReference type="InterPro" id="IPR029150">
    <property type="entry name" value="dCache_3"/>
</dbReference>
<dbReference type="InterPro" id="IPR000160">
    <property type="entry name" value="GGDEF_dom"/>
</dbReference>